<dbReference type="Pfam" id="PF00005">
    <property type="entry name" value="ABC_tran"/>
    <property type="match status" value="1"/>
</dbReference>
<dbReference type="Gene3D" id="1.20.1560.10">
    <property type="entry name" value="ABC transporter type 1, transmembrane domain"/>
    <property type="match status" value="1"/>
</dbReference>
<dbReference type="PANTHER" id="PTHR24221:SF654">
    <property type="entry name" value="ATP-BINDING CASSETTE SUB-FAMILY B MEMBER 6"/>
    <property type="match status" value="1"/>
</dbReference>
<comment type="subcellular location">
    <subcellularLocation>
        <location evidence="1">Cell membrane</location>
        <topology evidence="1">Multi-pass membrane protein</topology>
    </subcellularLocation>
</comment>
<protein>
    <submittedName>
        <fullName evidence="10">ABC-type multidrug transport system fused ATPase/permease subunit</fullName>
    </submittedName>
</protein>
<keyword evidence="11" id="KW-1185">Reference proteome</keyword>
<dbReference type="PANTHER" id="PTHR24221">
    <property type="entry name" value="ATP-BINDING CASSETTE SUB-FAMILY B"/>
    <property type="match status" value="1"/>
</dbReference>
<dbReference type="Pfam" id="PF00664">
    <property type="entry name" value="ABC_membrane"/>
    <property type="match status" value="1"/>
</dbReference>
<dbReference type="PROSITE" id="PS50929">
    <property type="entry name" value="ABC_TM1F"/>
    <property type="match status" value="1"/>
</dbReference>
<evidence type="ECO:0000256" key="1">
    <source>
        <dbReference type="ARBA" id="ARBA00004651"/>
    </source>
</evidence>
<feature type="domain" description="ABC transmembrane type-1" evidence="9">
    <location>
        <begin position="21"/>
        <end position="296"/>
    </location>
</feature>
<evidence type="ECO:0000313" key="11">
    <source>
        <dbReference type="Proteomes" id="UP000245523"/>
    </source>
</evidence>
<proteinExistence type="predicted"/>
<dbReference type="InterPro" id="IPR003439">
    <property type="entry name" value="ABC_transporter-like_ATP-bd"/>
</dbReference>
<dbReference type="SUPFAM" id="SSF52540">
    <property type="entry name" value="P-loop containing nucleoside triphosphate hydrolases"/>
    <property type="match status" value="1"/>
</dbReference>
<keyword evidence="5 7" id="KW-1133">Transmembrane helix</keyword>
<dbReference type="SMART" id="SM00382">
    <property type="entry name" value="AAA"/>
    <property type="match status" value="1"/>
</dbReference>
<feature type="domain" description="ABC transporter" evidence="8">
    <location>
        <begin position="324"/>
        <end position="516"/>
    </location>
</feature>
<name>A0ABX5LL49_9BACT</name>
<organism evidence="10 11">
    <name type="scientific">Hallerella porci</name>
    <dbReference type="NCBI Taxonomy" id="1945871"/>
    <lineage>
        <taxon>Bacteria</taxon>
        <taxon>Pseudomonadati</taxon>
        <taxon>Fibrobacterota</taxon>
        <taxon>Fibrobacteria</taxon>
        <taxon>Fibrobacterales</taxon>
        <taxon>Fibrobacteraceae</taxon>
        <taxon>Hallerella</taxon>
    </lineage>
</organism>
<dbReference type="InterPro" id="IPR039421">
    <property type="entry name" value="Type_1_exporter"/>
</dbReference>
<feature type="transmembrane region" description="Helical" evidence="7">
    <location>
        <begin position="54"/>
        <end position="71"/>
    </location>
</feature>
<comment type="caution">
    <text evidence="10">The sequence shown here is derived from an EMBL/GenBank/DDBJ whole genome shotgun (WGS) entry which is preliminary data.</text>
</comment>
<keyword evidence="2 7" id="KW-0812">Transmembrane</keyword>
<reference evidence="10 11" key="1">
    <citation type="submission" date="2018-05" db="EMBL/GenBank/DDBJ databases">
        <title>Animal gut microbial communities from fecal samples from Wisconsin, USA.</title>
        <authorList>
            <person name="Neumann A."/>
        </authorList>
    </citation>
    <scope>NUCLEOTIDE SEQUENCE [LARGE SCALE GENOMIC DNA]</scope>
    <source>
        <strain evidence="10 11">UWS4</strain>
    </source>
</reference>
<evidence type="ECO:0000256" key="3">
    <source>
        <dbReference type="ARBA" id="ARBA00022741"/>
    </source>
</evidence>
<keyword evidence="3" id="KW-0547">Nucleotide-binding</keyword>
<dbReference type="EMBL" id="QGHD01000017">
    <property type="protein sequence ID" value="PWK96054.1"/>
    <property type="molecule type" value="Genomic_DNA"/>
</dbReference>
<dbReference type="Gene3D" id="3.40.50.300">
    <property type="entry name" value="P-loop containing nucleotide triphosphate hydrolases"/>
    <property type="match status" value="1"/>
</dbReference>
<evidence type="ECO:0000256" key="2">
    <source>
        <dbReference type="ARBA" id="ARBA00022692"/>
    </source>
</evidence>
<evidence type="ECO:0000256" key="4">
    <source>
        <dbReference type="ARBA" id="ARBA00022840"/>
    </source>
</evidence>
<dbReference type="InterPro" id="IPR011527">
    <property type="entry name" value="ABC1_TM_dom"/>
</dbReference>
<feature type="transmembrane region" description="Helical" evidence="7">
    <location>
        <begin position="136"/>
        <end position="165"/>
    </location>
</feature>
<dbReference type="PROSITE" id="PS50893">
    <property type="entry name" value="ABC_TRANSPORTER_2"/>
    <property type="match status" value="1"/>
</dbReference>
<dbReference type="RefSeq" id="WP_106198321.1">
    <property type="nucleotide sequence ID" value="NZ_JAXEIU010000040.1"/>
</dbReference>
<dbReference type="InterPro" id="IPR036640">
    <property type="entry name" value="ABC1_TM_sf"/>
</dbReference>
<dbReference type="InterPro" id="IPR027417">
    <property type="entry name" value="P-loop_NTPase"/>
</dbReference>
<dbReference type="Proteomes" id="UP000245523">
    <property type="component" value="Unassembled WGS sequence"/>
</dbReference>
<evidence type="ECO:0000256" key="6">
    <source>
        <dbReference type="ARBA" id="ARBA00023136"/>
    </source>
</evidence>
<evidence type="ECO:0000313" key="10">
    <source>
        <dbReference type="EMBL" id="PWK96054.1"/>
    </source>
</evidence>
<evidence type="ECO:0000259" key="9">
    <source>
        <dbReference type="PROSITE" id="PS50929"/>
    </source>
</evidence>
<dbReference type="InterPro" id="IPR003593">
    <property type="entry name" value="AAA+_ATPase"/>
</dbReference>
<evidence type="ECO:0000256" key="5">
    <source>
        <dbReference type="ARBA" id="ARBA00022989"/>
    </source>
</evidence>
<evidence type="ECO:0000256" key="7">
    <source>
        <dbReference type="SAM" id="Phobius"/>
    </source>
</evidence>
<sequence>MNLSRWLKNRAKWALFRLFPLVLLASLADAALLFALRLLMQILGKTISVSIAEWLILTLALVCLRLVFTLWRGIAVEKSGRYLEASLSLWFLHRLQNLSPRYFHTQKSDERLMVAYDSIHIIGSSVELSMQTLQAILQLLIFLPVLFFISPWLTLVVLLIVLPVISFVQKKMHAMAPSVEEEMARRGGLRADFENAKRFFRLWSSSEDLKKMRRQLSEKVRAVKFSGISVGRKKVALSGGMETISVATVVCILAFCGWMILNGNLAAEGLILYCSALFLCYKPVKECARLLPQMRLAKSAQKTLIEFEKFPKKPAMKMHEENFLQMNQVDFSYAENARVYENLNLKILTEKPILLRGENGSGKSTLFKLIAGLEIPNAGEVILPKNFAENGIFSVSQNLILPSRKFIGEQILKRKSDEKFLAFYEKIQAEKLLKKEGLSGGECAKVALLWALASPAKILLLDEPFAFIALRERDALLNAFLQAAKSADKWTFLATHEIVADEISSQFEILDLGKLK</sequence>
<evidence type="ECO:0000259" key="8">
    <source>
        <dbReference type="PROSITE" id="PS50893"/>
    </source>
</evidence>
<keyword evidence="4" id="KW-0067">ATP-binding</keyword>
<accession>A0ABX5LL49</accession>
<keyword evidence="6 7" id="KW-0472">Membrane</keyword>
<gene>
    <name evidence="10" type="ORF">B0H50_11723</name>
</gene>
<dbReference type="SUPFAM" id="SSF90123">
    <property type="entry name" value="ABC transporter transmembrane region"/>
    <property type="match status" value="1"/>
</dbReference>